<dbReference type="OrthoDB" id="9790252at2"/>
<dbReference type="STRING" id="619304.SAMN05421760_1135"/>
<feature type="transmembrane region" description="Helical" evidence="2">
    <location>
        <begin position="114"/>
        <end position="134"/>
    </location>
</feature>
<dbReference type="CDD" id="cd00093">
    <property type="entry name" value="HTH_XRE"/>
    <property type="match status" value="1"/>
</dbReference>
<reference evidence="5" key="1">
    <citation type="submission" date="2017-01" db="EMBL/GenBank/DDBJ databases">
        <authorList>
            <person name="Varghese N."/>
            <person name="Submissions S."/>
        </authorList>
    </citation>
    <scope>NUCLEOTIDE SEQUENCE [LARGE SCALE GENOMIC DNA]</scope>
    <source>
        <strain evidence="5">DSM 22306</strain>
    </source>
</reference>
<feature type="domain" description="Cytoskeleton protein RodZ-like C-terminal" evidence="3">
    <location>
        <begin position="237"/>
        <end position="309"/>
    </location>
</feature>
<dbReference type="InterPro" id="IPR050400">
    <property type="entry name" value="Bact_Cytoskel_RodZ"/>
</dbReference>
<evidence type="ECO:0000259" key="3">
    <source>
        <dbReference type="Pfam" id="PF13464"/>
    </source>
</evidence>
<dbReference type="PANTHER" id="PTHR34475:SF1">
    <property type="entry name" value="CYTOSKELETON PROTEIN RODZ"/>
    <property type="match status" value="1"/>
</dbReference>
<dbReference type="GO" id="GO:0003677">
    <property type="term" value="F:DNA binding"/>
    <property type="evidence" value="ECO:0007669"/>
    <property type="project" value="InterPro"/>
</dbReference>
<dbReference type="EMBL" id="FTOE01000013">
    <property type="protein sequence ID" value="SIT06450.1"/>
    <property type="molecule type" value="Genomic_DNA"/>
</dbReference>
<evidence type="ECO:0000256" key="2">
    <source>
        <dbReference type="SAM" id="Phobius"/>
    </source>
</evidence>
<keyword evidence="2" id="KW-1133">Transmembrane helix</keyword>
<dbReference type="InterPro" id="IPR025194">
    <property type="entry name" value="RodZ-like_C"/>
</dbReference>
<dbReference type="Proteomes" id="UP000185999">
    <property type="component" value="Unassembled WGS sequence"/>
</dbReference>
<evidence type="ECO:0000313" key="5">
    <source>
        <dbReference type="Proteomes" id="UP000185999"/>
    </source>
</evidence>
<dbReference type="PANTHER" id="PTHR34475">
    <property type="match status" value="1"/>
</dbReference>
<dbReference type="Pfam" id="PF13464">
    <property type="entry name" value="RodZ_C"/>
    <property type="match status" value="1"/>
</dbReference>
<dbReference type="InterPro" id="IPR010982">
    <property type="entry name" value="Lambda_DNA-bd_dom_sf"/>
</dbReference>
<keyword evidence="5" id="KW-1185">Reference proteome</keyword>
<dbReference type="AlphaFoldDB" id="A0A1N7P7C7"/>
<protein>
    <submittedName>
        <fullName evidence="4">Cytoskeleton protein RodZ</fullName>
    </submittedName>
</protein>
<organism evidence="4 5">
    <name type="scientific">Neptunomonas antarctica</name>
    <dbReference type="NCBI Taxonomy" id="619304"/>
    <lineage>
        <taxon>Bacteria</taxon>
        <taxon>Pseudomonadati</taxon>
        <taxon>Pseudomonadota</taxon>
        <taxon>Gammaproteobacteria</taxon>
        <taxon>Oceanospirillales</taxon>
        <taxon>Oceanospirillaceae</taxon>
        <taxon>Neptunomonas</taxon>
    </lineage>
</organism>
<sequence length="313" mass="34497">MSSMPDDSLVQNENQSIGERLRISRESQAFSQQAIADELHLPVRYIQWLEEGAFEKLPSLVFARGYIRSYAKIVGIDGALLIDIFNQQYGMSDKRESIRSVSKMQQQVKLGDPVMRWASWIFLIAIIAIVGWWWKTQYSLAPIDEIKSIVSSVEVETANDNSLALPILDDSSADATSDAAIEPAATDEPQDLSDAEIARLQSALDSAPETEVALQSPVESSAGEDDATQSSLIERLTITFNDDCWLTVKDADGQTLFKNIRKSGESLKLSGKEPLSLLIGRVSAIDELSYNGNTVDLAPYNIKNVAKLTLPLN</sequence>
<keyword evidence="2" id="KW-0812">Transmembrane</keyword>
<dbReference type="Gene3D" id="1.10.260.40">
    <property type="entry name" value="lambda repressor-like DNA-binding domains"/>
    <property type="match status" value="1"/>
</dbReference>
<dbReference type="InterPro" id="IPR001387">
    <property type="entry name" value="Cro/C1-type_HTH"/>
</dbReference>
<keyword evidence="2" id="KW-0472">Membrane</keyword>
<dbReference type="SUPFAM" id="SSF47413">
    <property type="entry name" value="lambda repressor-like DNA-binding domains"/>
    <property type="match status" value="1"/>
</dbReference>
<evidence type="ECO:0000313" key="4">
    <source>
        <dbReference type="EMBL" id="SIT06450.1"/>
    </source>
</evidence>
<proteinExistence type="predicted"/>
<dbReference type="Pfam" id="PF13413">
    <property type="entry name" value="HTH_25"/>
    <property type="match status" value="1"/>
</dbReference>
<accession>A0A1N7P7C7</accession>
<feature type="region of interest" description="Disordered" evidence="1">
    <location>
        <begin position="206"/>
        <end position="227"/>
    </location>
</feature>
<gene>
    <name evidence="4" type="ORF">SAMN05421760_1135</name>
</gene>
<evidence type="ECO:0000256" key="1">
    <source>
        <dbReference type="SAM" id="MobiDB-lite"/>
    </source>
</evidence>
<name>A0A1N7P7C7_9GAMM</name>